<dbReference type="InParanoid" id="A0A251SYQ3"/>
<feature type="region of interest" description="Disordered" evidence="1">
    <location>
        <begin position="73"/>
        <end position="100"/>
    </location>
</feature>
<feature type="compositionally biased region" description="Basic and acidic residues" evidence="1">
    <location>
        <begin position="85"/>
        <end position="100"/>
    </location>
</feature>
<reference evidence="3" key="3">
    <citation type="submission" date="2020-06" db="EMBL/GenBank/DDBJ databases">
        <title>Helianthus annuus Genome sequencing and assembly Release 2.</title>
        <authorList>
            <person name="Gouzy J."/>
            <person name="Langlade N."/>
            <person name="Munos S."/>
        </authorList>
    </citation>
    <scope>NUCLEOTIDE SEQUENCE</scope>
    <source>
        <tissue evidence="3">Leaves</tissue>
    </source>
</reference>
<keyword evidence="5" id="KW-1185">Reference proteome</keyword>
<protein>
    <submittedName>
        <fullName evidence="3">Root meristem growth factor 9</fullName>
    </submittedName>
</protein>
<dbReference type="EMBL" id="MNCJ02000327">
    <property type="protein sequence ID" value="KAF5776471.1"/>
    <property type="molecule type" value="Genomic_DNA"/>
</dbReference>
<dbReference type="OrthoDB" id="1903945at2759"/>
<organism evidence="4 5">
    <name type="scientific">Helianthus annuus</name>
    <name type="common">Common sunflower</name>
    <dbReference type="NCBI Taxonomy" id="4232"/>
    <lineage>
        <taxon>Eukaryota</taxon>
        <taxon>Viridiplantae</taxon>
        <taxon>Streptophyta</taxon>
        <taxon>Embryophyta</taxon>
        <taxon>Tracheophyta</taxon>
        <taxon>Spermatophyta</taxon>
        <taxon>Magnoliopsida</taxon>
        <taxon>eudicotyledons</taxon>
        <taxon>Gunneridae</taxon>
        <taxon>Pentapetalae</taxon>
        <taxon>asterids</taxon>
        <taxon>campanulids</taxon>
        <taxon>Asterales</taxon>
        <taxon>Asteraceae</taxon>
        <taxon>Asteroideae</taxon>
        <taxon>Heliantheae alliance</taxon>
        <taxon>Heliantheae</taxon>
        <taxon>Helianthus</taxon>
    </lineage>
</organism>
<name>A0A251SYQ3_HELAN</name>
<dbReference type="PANTHER" id="PTHR33743">
    <property type="entry name" value="PROTEIN GOLVEN 6-RELATED"/>
    <property type="match status" value="1"/>
</dbReference>
<dbReference type="PANTHER" id="PTHR33743:SF19">
    <property type="entry name" value="PROTEIN GOLVEN 6"/>
    <property type="match status" value="1"/>
</dbReference>
<proteinExistence type="predicted"/>
<feature type="compositionally biased region" description="Polar residues" evidence="1">
    <location>
        <begin position="73"/>
        <end position="82"/>
    </location>
</feature>
<keyword evidence="2" id="KW-0732">Signal</keyword>
<gene>
    <name evidence="4" type="ORF">HannXRQ_Chr12g0357061</name>
    <name evidence="3" type="ORF">HanXRQr2_Chr12g0524631</name>
</gene>
<evidence type="ECO:0000313" key="4">
    <source>
        <dbReference type="EMBL" id="OTG03958.1"/>
    </source>
</evidence>
<sequence>MKLYLMFLVFLLSILQSYDAEGIRMGKVLTLSASSNQDILKISSIKRSNNDHELIAKTDEDKSGLNRKLMTKTESSTTTYVSKNHKNEENRNDPKLEIKSAHGPIAYKDNFMVNSLPENFQHEKDVSNEPNPSDIDIVDYTPARNKSPIHN</sequence>
<feature type="chain" id="PRO_5041059835" evidence="2">
    <location>
        <begin position="21"/>
        <end position="151"/>
    </location>
</feature>
<reference evidence="4" key="2">
    <citation type="submission" date="2017-02" db="EMBL/GenBank/DDBJ databases">
        <title>Sunflower complete genome.</title>
        <authorList>
            <person name="Langlade N."/>
            <person name="Munos S."/>
        </authorList>
    </citation>
    <scope>NUCLEOTIDE SEQUENCE [LARGE SCALE GENOMIC DNA]</scope>
    <source>
        <tissue evidence="4">Leaves</tissue>
    </source>
</reference>
<evidence type="ECO:0000256" key="2">
    <source>
        <dbReference type="SAM" id="SignalP"/>
    </source>
</evidence>
<evidence type="ECO:0000313" key="3">
    <source>
        <dbReference type="EMBL" id="KAF5776471.1"/>
    </source>
</evidence>
<feature type="region of interest" description="Disordered" evidence="1">
    <location>
        <begin position="122"/>
        <end position="151"/>
    </location>
</feature>
<evidence type="ECO:0000313" key="5">
    <source>
        <dbReference type="Proteomes" id="UP000215914"/>
    </source>
</evidence>
<dbReference type="OMA" id="ENFQHEK"/>
<dbReference type="EMBL" id="CM007901">
    <property type="protein sequence ID" value="OTG03958.1"/>
    <property type="molecule type" value="Genomic_DNA"/>
</dbReference>
<dbReference type="Gramene" id="mRNA:HanXRQr2_Chr12g0524631">
    <property type="protein sequence ID" value="mRNA:HanXRQr2_Chr12g0524631"/>
    <property type="gene ID" value="HanXRQr2_Chr12g0524631"/>
</dbReference>
<reference evidence="3 5" key="1">
    <citation type="journal article" date="2017" name="Nature">
        <title>The sunflower genome provides insights into oil metabolism, flowering and Asterid evolution.</title>
        <authorList>
            <person name="Badouin H."/>
            <person name="Gouzy J."/>
            <person name="Grassa C.J."/>
            <person name="Murat F."/>
            <person name="Staton S.E."/>
            <person name="Cottret L."/>
            <person name="Lelandais-Briere C."/>
            <person name="Owens G.L."/>
            <person name="Carrere S."/>
            <person name="Mayjonade B."/>
            <person name="Legrand L."/>
            <person name="Gill N."/>
            <person name="Kane N.C."/>
            <person name="Bowers J.E."/>
            <person name="Hubner S."/>
            <person name="Bellec A."/>
            <person name="Berard A."/>
            <person name="Berges H."/>
            <person name="Blanchet N."/>
            <person name="Boniface M.C."/>
            <person name="Brunel D."/>
            <person name="Catrice O."/>
            <person name="Chaidir N."/>
            <person name="Claudel C."/>
            <person name="Donnadieu C."/>
            <person name="Faraut T."/>
            <person name="Fievet G."/>
            <person name="Helmstetter N."/>
            <person name="King M."/>
            <person name="Knapp S.J."/>
            <person name="Lai Z."/>
            <person name="Le Paslier M.C."/>
            <person name="Lippi Y."/>
            <person name="Lorenzon L."/>
            <person name="Mandel J.R."/>
            <person name="Marage G."/>
            <person name="Marchand G."/>
            <person name="Marquand E."/>
            <person name="Bret-Mestries E."/>
            <person name="Morien E."/>
            <person name="Nambeesan S."/>
            <person name="Nguyen T."/>
            <person name="Pegot-Espagnet P."/>
            <person name="Pouilly N."/>
            <person name="Raftis F."/>
            <person name="Sallet E."/>
            <person name="Schiex T."/>
            <person name="Thomas J."/>
            <person name="Vandecasteele C."/>
            <person name="Vares D."/>
            <person name="Vear F."/>
            <person name="Vautrin S."/>
            <person name="Crespi M."/>
            <person name="Mangin B."/>
            <person name="Burke J.M."/>
            <person name="Salse J."/>
            <person name="Munos S."/>
            <person name="Vincourt P."/>
            <person name="Rieseberg L.H."/>
            <person name="Langlade N.B."/>
        </authorList>
    </citation>
    <scope>NUCLEOTIDE SEQUENCE [LARGE SCALE GENOMIC DNA]</scope>
    <source>
        <strain evidence="5">cv. SF193</strain>
        <tissue evidence="3">Leaves</tissue>
    </source>
</reference>
<dbReference type="AlphaFoldDB" id="A0A251SYQ3"/>
<dbReference type="Proteomes" id="UP000215914">
    <property type="component" value="Chromosome 12"/>
</dbReference>
<feature type="signal peptide" evidence="2">
    <location>
        <begin position="1"/>
        <end position="20"/>
    </location>
</feature>
<accession>A0A251SYQ3</accession>
<evidence type="ECO:0000256" key="1">
    <source>
        <dbReference type="SAM" id="MobiDB-lite"/>
    </source>
</evidence>